<proteinExistence type="predicted"/>
<evidence type="ECO:0000313" key="2">
    <source>
        <dbReference type="EMBL" id="ERJ28238.1"/>
    </source>
</evidence>
<dbReference type="Gene3D" id="3.40.220.10">
    <property type="entry name" value="Leucine Aminopeptidase, subunit E, domain 1"/>
    <property type="match status" value="1"/>
</dbReference>
<dbReference type="RefSeq" id="WP_021087823.1">
    <property type="nucleotide sequence ID" value="NZ_ANNG01000028.1"/>
</dbReference>
<dbReference type="InterPro" id="IPR043472">
    <property type="entry name" value="Macro_dom-like"/>
</dbReference>
<evidence type="ECO:0000313" key="3">
    <source>
        <dbReference type="Proteomes" id="UP000016620"/>
    </source>
</evidence>
<dbReference type="PATRIC" id="fig|1242968.3.peg.1297"/>
<feature type="domain" description="Macro" evidence="1">
    <location>
        <begin position="1"/>
        <end position="178"/>
    </location>
</feature>
<comment type="caution">
    <text evidence="2">The sequence shown here is derived from an EMBL/GenBank/DDBJ whole genome shotgun (WGS) entry which is preliminary data.</text>
</comment>
<dbReference type="SUPFAM" id="SSF52949">
    <property type="entry name" value="Macro domain-like"/>
    <property type="match status" value="1"/>
</dbReference>
<name>U2GQH5_9BACT</name>
<dbReference type="Pfam" id="PF01661">
    <property type="entry name" value="Macro"/>
    <property type="match status" value="1"/>
</dbReference>
<gene>
    <name evidence="2" type="ORF">UNSWCS_1756</name>
</gene>
<protein>
    <recommendedName>
        <fullName evidence="1">Macro domain-containing protein</fullName>
    </recommendedName>
</protein>
<dbReference type="EMBL" id="ANNG01000028">
    <property type="protein sequence ID" value="ERJ28238.1"/>
    <property type="molecule type" value="Genomic_DNA"/>
</dbReference>
<accession>U2GQH5</accession>
<dbReference type="InterPro" id="IPR002589">
    <property type="entry name" value="Macro_dom"/>
</dbReference>
<dbReference type="PROSITE" id="PS51154">
    <property type="entry name" value="MACRO"/>
    <property type="match status" value="1"/>
</dbReference>
<evidence type="ECO:0000259" key="1">
    <source>
        <dbReference type="PROSITE" id="PS51154"/>
    </source>
</evidence>
<dbReference type="SMART" id="SM00506">
    <property type="entry name" value="A1pp"/>
    <property type="match status" value="1"/>
</dbReference>
<dbReference type="Proteomes" id="UP000016620">
    <property type="component" value="Unassembled WGS sequence"/>
</dbReference>
<organism evidence="2 3">
    <name type="scientific">Campylobacter concisus UNSWCS</name>
    <dbReference type="NCBI Taxonomy" id="1242968"/>
    <lineage>
        <taxon>Bacteria</taxon>
        <taxon>Pseudomonadati</taxon>
        <taxon>Campylobacterota</taxon>
        <taxon>Epsilonproteobacteria</taxon>
        <taxon>Campylobacterales</taxon>
        <taxon>Campylobacteraceae</taxon>
        <taxon>Campylobacter</taxon>
    </lineage>
</organism>
<sequence>MISYKLFAKQGDLLTAKADFAVNPSNTAMLLGSGVSMAFKRSCGVILEKYMQDALKNRGVINQGNVIKTASNYKNFSYVLHAAVMNYTEKNKPKVPTIQTIKEILQNLQQILLLEQEDNLTLALPLIGCGIGGLEKSEVVLEYKNFFLCQKNADKKCDVMVYGYNQSDFELIEKNLKG</sequence>
<reference evidence="2 3" key="1">
    <citation type="journal article" date="2013" name="BMC Genomics">
        <title>Comparative genomics of Campylobacter concisus isolates reveals genetic diversity and provides insights into disease association.</title>
        <authorList>
            <person name="Deshpande N.P."/>
            <person name="Kaakoush N.O."/>
            <person name="Wilkins M.R."/>
            <person name="Mitchell H.M."/>
        </authorList>
    </citation>
    <scope>NUCLEOTIDE SEQUENCE [LARGE SCALE GENOMIC DNA]</scope>
    <source>
        <strain evidence="2 3">UNSWCS</strain>
    </source>
</reference>
<dbReference type="AlphaFoldDB" id="U2GQH5"/>